<keyword evidence="3 5" id="KW-1133">Transmembrane helix</keyword>
<feature type="transmembrane region" description="Helical" evidence="5">
    <location>
        <begin position="80"/>
        <end position="103"/>
    </location>
</feature>
<feature type="transmembrane region" description="Helical" evidence="5">
    <location>
        <begin position="209"/>
        <end position="227"/>
    </location>
</feature>
<evidence type="ECO:0000313" key="7">
    <source>
        <dbReference type="Proteomes" id="UP000194841"/>
    </source>
</evidence>
<dbReference type="Pfam" id="PF01943">
    <property type="entry name" value="Polysacc_synt"/>
    <property type="match status" value="1"/>
</dbReference>
<dbReference type="AlphaFoldDB" id="A0A244CTB8"/>
<dbReference type="PANTHER" id="PTHR43424:SF1">
    <property type="entry name" value="LOCUS PUTATIVE PROTEIN 1-RELATED"/>
    <property type="match status" value="1"/>
</dbReference>
<dbReference type="InterPro" id="IPR002797">
    <property type="entry name" value="Polysacc_synth"/>
</dbReference>
<protein>
    <submittedName>
        <fullName evidence="6">Uncharacterized protein</fullName>
    </submittedName>
</protein>
<dbReference type="Proteomes" id="UP000194841">
    <property type="component" value="Unassembled WGS sequence"/>
</dbReference>
<dbReference type="PANTHER" id="PTHR43424">
    <property type="entry name" value="LOCUS PUTATIVE PROTEIN 1-RELATED"/>
    <property type="match status" value="1"/>
</dbReference>
<sequence>MSKHSMKHNYNSIFSVLAKLFELGKSFLLILIAGRYLDVTQFGVFSLLISISAIIGIVAEFRLQEIIFRNIKSQHDITKVVGNTFVISLVFSIFGFFIITFIGSLDYTGNYDFIYMLYGLNFIFNSTRVIKFSLIAKGFSIQVIVIELISLVTVSFYFYLNIFGVSYDVLSFVKVKLIDTAIISTLILSLYFKIYGFSLVIYKVDVKAYFNGSLPLVFSGIAVLLYQKLDVIVIKWYLGFEQLGIYVANYSLVSIFSLVPVVICQMYSGDLHTNNGESPMKYMKKMNLVGFLFSFIYLILAYPLGDFIYSGKYNLDYYYYMFFSIIPLISAVGASSTQIMIAKNIHKKVWIKSILSLLLNLLLNVVLVQNLGLFGCLLATVISLIIANYFMNYLMNDYKDIFRIQTRSFIYDRKK</sequence>
<comment type="subcellular location">
    <subcellularLocation>
        <location evidence="1">Membrane</location>
        <topology evidence="1">Multi-pass membrane protein</topology>
    </subcellularLocation>
</comment>
<evidence type="ECO:0000256" key="3">
    <source>
        <dbReference type="ARBA" id="ARBA00022989"/>
    </source>
</evidence>
<feature type="transmembrane region" description="Helical" evidence="5">
    <location>
        <begin position="12"/>
        <end position="33"/>
    </location>
</feature>
<feature type="transmembrane region" description="Helical" evidence="5">
    <location>
        <begin position="109"/>
        <end position="127"/>
    </location>
</feature>
<feature type="transmembrane region" description="Helical" evidence="5">
    <location>
        <begin position="139"/>
        <end position="160"/>
    </location>
</feature>
<proteinExistence type="predicted"/>
<evidence type="ECO:0000256" key="1">
    <source>
        <dbReference type="ARBA" id="ARBA00004141"/>
    </source>
</evidence>
<evidence type="ECO:0000313" key="6">
    <source>
        <dbReference type="EMBL" id="OUL58870.1"/>
    </source>
</evidence>
<name>A0A244CTB8_PSEDV</name>
<keyword evidence="2 5" id="KW-0812">Transmembrane</keyword>
<keyword evidence="4 5" id="KW-0472">Membrane</keyword>
<feature type="transmembrane region" description="Helical" evidence="5">
    <location>
        <begin position="39"/>
        <end position="59"/>
    </location>
</feature>
<comment type="caution">
    <text evidence="6">The sequence shown here is derived from an EMBL/GenBank/DDBJ whole genome shotgun (WGS) entry which is preliminary data.</text>
</comment>
<organism evidence="6 7">
    <name type="scientific">Pseudoalteromonas ulvae</name>
    <dbReference type="NCBI Taxonomy" id="107327"/>
    <lineage>
        <taxon>Bacteria</taxon>
        <taxon>Pseudomonadati</taxon>
        <taxon>Pseudomonadota</taxon>
        <taxon>Gammaproteobacteria</taxon>
        <taxon>Alteromonadales</taxon>
        <taxon>Pseudoalteromonadaceae</taxon>
        <taxon>Pseudoalteromonas</taxon>
    </lineage>
</organism>
<feature type="transmembrane region" description="Helical" evidence="5">
    <location>
        <begin position="180"/>
        <end position="202"/>
    </location>
</feature>
<dbReference type="OrthoDB" id="103403at2"/>
<dbReference type="GO" id="GO:0016020">
    <property type="term" value="C:membrane"/>
    <property type="evidence" value="ECO:0007669"/>
    <property type="project" value="UniProtKB-SubCell"/>
</dbReference>
<accession>A0A244CTB8</accession>
<feature type="transmembrane region" description="Helical" evidence="5">
    <location>
        <begin position="317"/>
        <end position="337"/>
    </location>
</feature>
<dbReference type="InterPro" id="IPR052556">
    <property type="entry name" value="PolySynth_Transporter"/>
</dbReference>
<keyword evidence="7" id="KW-1185">Reference proteome</keyword>
<reference evidence="6 7" key="1">
    <citation type="submission" date="2017-02" db="EMBL/GenBank/DDBJ databases">
        <title>Pseudoalteromonas ulvae TC14 Genome.</title>
        <authorList>
            <person name="Molmeret M."/>
        </authorList>
    </citation>
    <scope>NUCLEOTIDE SEQUENCE [LARGE SCALE GENOMIC DNA]</scope>
    <source>
        <strain evidence="6">TC14</strain>
    </source>
</reference>
<evidence type="ECO:0000256" key="4">
    <source>
        <dbReference type="ARBA" id="ARBA00023136"/>
    </source>
</evidence>
<feature type="transmembrane region" description="Helical" evidence="5">
    <location>
        <begin position="247"/>
        <end position="267"/>
    </location>
</feature>
<feature type="transmembrane region" description="Helical" evidence="5">
    <location>
        <begin position="349"/>
        <end position="366"/>
    </location>
</feature>
<dbReference type="EMBL" id="MWPV01000001">
    <property type="protein sequence ID" value="OUL58870.1"/>
    <property type="molecule type" value="Genomic_DNA"/>
</dbReference>
<feature type="transmembrane region" description="Helical" evidence="5">
    <location>
        <begin position="288"/>
        <end position="305"/>
    </location>
</feature>
<evidence type="ECO:0000256" key="2">
    <source>
        <dbReference type="ARBA" id="ARBA00022692"/>
    </source>
</evidence>
<gene>
    <name evidence="6" type="ORF">B1199_00875</name>
</gene>
<feature type="transmembrane region" description="Helical" evidence="5">
    <location>
        <begin position="372"/>
        <end position="394"/>
    </location>
</feature>
<evidence type="ECO:0000256" key="5">
    <source>
        <dbReference type="SAM" id="Phobius"/>
    </source>
</evidence>